<comment type="caution">
    <text evidence="1">The sequence shown here is derived from an EMBL/GenBank/DDBJ whole genome shotgun (WGS) entry which is preliminary data.</text>
</comment>
<name>A0A1F5NRK0_9BACT</name>
<protein>
    <submittedName>
        <fullName evidence="1">Uncharacterized protein</fullName>
    </submittedName>
</protein>
<dbReference type="EMBL" id="MFEJ01000019">
    <property type="protein sequence ID" value="OGE80162.1"/>
    <property type="molecule type" value="Genomic_DNA"/>
</dbReference>
<accession>A0A1F5NRK0</accession>
<reference evidence="1 2" key="1">
    <citation type="journal article" date="2016" name="Nat. Commun.">
        <title>Thousands of microbial genomes shed light on interconnected biogeochemical processes in an aquifer system.</title>
        <authorList>
            <person name="Anantharaman K."/>
            <person name="Brown C.T."/>
            <person name="Hug L.A."/>
            <person name="Sharon I."/>
            <person name="Castelle C.J."/>
            <person name="Probst A.J."/>
            <person name="Thomas B.C."/>
            <person name="Singh A."/>
            <person name="Wilkins M.J."/>
            <person name="Karaoz U."/>
            <person name="Brodie E.L."/>
            <person name="Williams K.H."/>
            <person name="Hubbard S.S."/>
            <person name="Banfield J.F."/>
        </authorList>
    </citation>
    <scope>NUCLEOTIDE SEQUENCE [LARGE SCALE GENOMIC DNA]</scope>
</reference>
<dbReference type="Proteomes" id="UP000176233">
    <property type="component" value="Unassembled WGS sequence"/>
</dbReference>
<dbReference type="AlphaFoldDB" id="A0A1F5NRK0"/>
<evidence type="ECO:0000313" key="1">
    <source>
        <dbReference type="EMBL" id="OGE80162.1"/>
    </source>
</evidence>
<proteinExistence type="predicted"/>
<organism evidence="1 2">
    <name type="scientific">Candidatus Doudnabacteria bacterium RIFCSPHIGHO2_01_FULL_45_18</name>
    <dbReference type="NCBI Taxonomy" id="1817823"/>
    <lineage>
        <taxon>Bacteria</taxon>
        <taxon>Candidatus Doudnaibacteriota</taxon>
    </lineage>
</organism>
<sequence length="177" mass="20645">MTEGRMSQFRAAVQVANRTLEVCRRSDIRFGSGLFYWHDGEDKRMQNPDPSCLPTEEGIFIEMVLGSPLHPRAILTPWGAWFCYRGSFILDTRHVAVLKLMGIVLEKASNEPLHNEQNQLIYEVREVDRLAMPRARLMPFDQVTYGSGMEDRLEEWCTLMRQYIPSYRPDLVFETKK</sequence>
<evidence type="ECO:0000313" key="2">
    <source>
        <dbReference type="Proteomes" id="UP000176233"/>
    </source>
</evidence>
<gene>
    <name evidence="1" type="ORF">A2660_02425</name>
</gene>